<evidence type="ECO:0000313" key="2">
    <source>
        <dbReference type="EMBL" id="GJJ12206.1"/>
    </source>
</evidence>
<gene>
    <name evidence="2" type="ORF">Clacol_006447</name>
</gene>
<organism evidence="2 3">
    <name type="scientific">Clathrus columnatus</name>
    <dbReference type="NCBI Taxonomy" id="1419009"/>
    <lineage>
        <taxon>Eukaryota</taxon>
        <taxon>Fungi</taxon>
        <taxon>Dikarya</taxon>
        <taxon>Basidiomycota</taxon>
        <taxon>Agaricomycotina</taxon>
        <taxon>Agaricomycetes</taxon>
        <taxon>Phallomycetidae</taxon>
        <taxon>Phallales</taxon>
        <taxon>Clathraceae</taxon>
        <taxon>Clathrus</taxon>
    </lineage>
</organism>
<name>A0AAV5AGW3_9AGAM</name>
<feature type="compositionally biased region" description="Basic residues" evidence="1">
    <location>
        <begin position="43"/>
        <end position="61"/>
    </location>
</feature>
<dbReference type="InterPro" id="IPR032704">
    <property type="entry name" value="Cms1"/>
</dbReference>
<protein>
    <recommendedName>
        <fullName evidence="4">Protein CMS1</fullName>
    </recommendedName>
</protein>
<evidence type="ECO:0000313" key="3">
    <source>
        <dbReference type="Proteomes" id="UP001050691"/>
    </source>
</evidence>
<proteinExistence type="predicted"/>
<dbReference type="AlphaFoldDB" id="A0AAV5AGW3"/>
<feature type="compositionally biased region" description="Acidic residues" evidence="1">
    <location>
        <begin position="1"/>
        <end position="25"/>
    </location>
</feature>
<reference evidence="2" key="1">
    <citation type="submission" date="2021-10" db="EMBL/GenBank/DDBJ databases">
        <title>De novo Genome Assembly of Clathrus columnatus (Basidiomycota, Fungi) Using Illumina and Nanopore Sequence Data.</title>
        <authorList>
            <person name="Ogiso-Tanaka E."/>
            <person name="Itagaki H."/>
            <person name="Hosoya T."/>
            <person name="Hosaka K."/>
        </authorList>
    </citation>
    <scope>NUCLEOTIDE SEQUENCE</scope>
    <source>
        <strain evidence="2">MO-923</strain>
    </source>
</reference>
<dbReference type="EMBL" id="BPWL01000007">
    <property type="protein sequence ID" value="GJJ12206.1"/>
    <property type="molecule type" value="Genomic_DNA"/>
</dbReference>
<dbReference type="Pfam" id="PF14617">
    <property type="entry name" value="CMS1"/>
    <property type="match status" value="1"/>
</dbReference>
<dbReference type="Proteomes" id="UP001050691">
    <property type="component" value="Unassembled WGS sequence"/>
</dbReference>
<feature type="region of interest" description="Disordered" evidence="1">
    <location>
        <begin position="1"/>
        <end position="77"/>
    </location>
</feature>
<comment type="caution">
    <text evidence="2">The sequence shown here is derived from an EMBL/GenBank/DDBJ whole genome shotgun (WGS) entry which is preliminary data.</text>
</comment>
<feature type="compositionally biased region" description="Polar residues" evidence="1">
    <location>
        <begin position="65"/>
        <end position="77"/>
    </location>
</feature>
<dbReference type="GO" id="GO:0030686">
    <property type="term" value="C:90S preribosome"/>
    <property type="evidence" value="ECO:0007669"/>
    <property type="project" value="TreeGrafter"/>
</dbReference>
<dbReference type="GO" id="GO:0005634">
    <property type="term" value="C:nucleus"/>
    <property type="evidence" value="ECO:0007669"/>
    <property type="project" value="TreeGrafter"/>
</dbReference>
<evidence type="ECO:0008006" key="4">
    <source>
        <dbReference type="Google" id="ProtNLM"/>
    </source>
</evidence>
<evidence type="ECO:0000256" key="1">
    <source>
        <dbReference type="SAM" id="MobiDB-lite"/>
    </source>
</evidence>
<sequence length="282" mass="32120">MLTGDDLEDDYIPDDDIFSDQEEEFQPTFKEDQHTPEGDSVLLKKRKRREKEKEKRIKKRKLADSLQSEDTKSPSTFQLSSPEFAATYLSLQQKSVYNKLSFLELEDLKIPESCILNSTSYSDPRTLDNLGNFIEKCTPRLMIRLKQQSKFNGAPTLIFIAGAALRVADITRILRKFKGEKGGDVAKLFAKHLKLQDHITYLRRTKVGVAVGTPGRLGQLLEAEALTLPALTHIFLDVSFQDAKKRTIFDIPEIREEIFRGVLCRENILSALKSGQIQLVLF</sequence>
<dbReference type="PANTHER" id="PTHR24030">
    <property type="entry name" value="PROTEIN CMSS1"/>
    <property type="match status" value="1"/>
</dbReference>
<keyword evidence="3" id="KW-1185">Reference proteome</keyword>
<accession>A0AAV5AGW3</accession>
<dbReference type="PANTHER" id="PTHR24030:SF0">
    <property type="entry name" value="PROTEIN CMSS1"/>
    <property type="match status" value="1"/>
</dbReference>